<dbReference type="InterPro" id="IPR007763">
    <property type="entry name" value="NDUFA12"/>
</dbReference>
<accession>A0A7S2M1R0</accession>
<evidence type="ECO:0000313" key="3">
    <source>
        <dbReference type="EMBL" id="CAD9622779.1"/>
    </source>
</evidence>
<evidence type="ECO:0000256" key="1">
    <source>
        <dbReference type="ARBA" id="ARBA00007355"/>
    </source>
</evidence>
<keyword evidence="2" id="KW-0496">Mitochondrion</keyword>
<organism evidence="3">
    <name type="scientific">Skeletonema marinoi</name>
    <dbReference type="NCBI Taxonomy" id="267567"/>
    <lineage>
        <taxon>Eukaryota</taxon>
        <taxon>Sar</taxon>
        <taxon>Stramenopiles</taxon>
        <taxon>Ochrophyta</taxon>
        <taxon>Bacillariophyta</taxon>
        <taxon>Coscinodiscophyceae</taxon>
        <taxon>Thalassiosirophycidae</taxon>
        <taxon>Thalassiosirales</taxon>
        <taxon>Skeletonemataceae</taxon>
        <taxon>Skeletonema</taxon>
        <taxon>Skeletonema marinoi-dohrnii complex</taxon>
    </lineage>
</organism>
<keyword evidence="2" id="KW-0472">Membrane</keyword>
<reference evidence="3" key="1">
    <citation type="submission" date="2021-01" db="EMBL/GenBank/DDBJ databases">
        <authorList>
            <person name="Corre E."/>
            <person name="Pelletier E."/>
            <person name="Niang G."/>
            <person name="Scheremetjew M."/>
            <person name="Finn R."/>
            <person name="Kale V."/>
            <person name="Holt S."/>
            <person name="Cochrane G."/>
            <person name="Meng A."/>
            <person name="Brown T."/>
            <person name="Cohen L."/>
        </authorList>
    </citation>
    <scope>NUCLEOTIDE SEQUENCE</scope>
    <source>
        <strain evidence="3">SM1012Den-03</strain>
    </source>
</reference>
<dbReference type="GO" id="GO:0005743">
    <property type="term" value="C:mitochondrial inner membrane"/>
    <property type="evidence" value="ECO:0007669"/>
    <property type="project" value="UniProtKB-SubCell"/>
</dbReference>
<keyword evidence="2" id="KW-0999">Mitochondrion inner membrane</keyword>
<comment type="function">
    <text evidence="2">Accessory subunit of the mitochondrial membrane respiratory chain NADH dehydrogenase (Complex I), that is believed not to be involved in catalysis. Complex I functions in the transfer of electrons from NADH to the respiratory chain. The immediate electron acceptor for the enzyme is believed to be ubiquinone.</text>
</comment>
<sequence length="244" mass="27322">MVYGVIRNLQASLKYRGGWKGLFEHMYTNGDYPFKFGTYMGADTAGNRYYENRVDYPFGQHRWVEPGDIHNFDSASIPPEWHGWMTSMNDAPPSGEEAYIEERKKNIIPLCESDANIDHNVGHQEEVYNFHHLHNLSTVRSRGWNIGNPVVGLPPGAKDSYYTQPGSPYNDASIRPRVNIGDLGGGRVYKSEKWADRLRTVDEKAALEKAKEALTQKAIASEEASAARRKMVMAQRGAGTVAGA</sequence>
<dbReference type="Pfam" id="PF05071">
    <property type="entry name" value="NDUFA12"/>
    <property type="match status" value="1"/>
</dbReference>
<dbReference type="PANTHER" id="PTHR12910">
    <property type="entry name" value="NADH-UBIQUINONE OXIDOREDUCTASE SUBUNIT B17.2"/>
    <property type="match status" value="1"/>
</dbReference>
<dbReference type="EMBL" id="HBGZ01026585">
    <property type="protein sequence ID" value="CAD9622779.1"/>
    <property type="molecule type" value="Transcribed_RNA"/>
</dbReference>
<comment type="similarity">
    <text evidence="1 2">Belongs to the complex I NDUFA12 subunit family.</text>
</comment>
<keyword evidence="2" id="KW-0813">Transport</keyword>
<name>A0A7S2M1R0_9STRA</name>
<proteinExistence type="inferred from homology"/>
<dbReference type="AlphaFoldDB" id="A0A7S2M1R0"/>
<keyword evidence="2" id="KW-0249">Electron transport</keyword>
<evidence type="ECO:0000256" key="2">
    <source>
        <dbReference type="RuleBase" id="RU363103"/>
    </source>
</evidence>
<dbReference type="PANTHER" id="PTHR12910:SF2">
    <property type="entry name" value="NADH DEHYDROGENASE [UBIQUINONE] 1 ALPHA SUBCOMPLEX SUBUNIT 12"/>
    <property type="match status" value="1"/>
</dbReference>
<keyword evidence="2" id="KW-0679">Respiratory chain</keyword>
<comment type="subcellular location">
    <subcellularLocation>
        <location evidence="2">Mitochondrion inner membrane</location>
        <topology evidence="2">Peripheral membrane protein</topology>
        <orientation evidence="2">Matrix side</orientation>
    </subcellularLocation>
</comment>
<protein>
    <recommendedName>
        <fullName evidence="2">NADH dehydrogenase [ubiquinone] 1 alpha subcomplex subunit 12</fullName>
    </recommendedName>
</protein>
<dbReference type="GO" id="GO:0006979">
    <property type="term" value="P:response to oxidative stress"/>
    <property type="evidence" value="ECO:0007669"/>
    <property type="project" value="TreeGrafter"/>
</dbReference>
<gene>
    <name evidence="3" type="ORF">SMAR0320_LOCUS18881</name>
</gene>
<dbReference type="GO" id="GO:0045271">
    <property type="term" value="C:respiratory chain complex I"/>
    <property type="evidence" value="ECO:0007669"/>
    <property type="project" value="InterPro"/>
</dbReference>